<proteinExistence type="predicted"/>
<protein>
    <submittedName>
        <fullName evidence="3">Fibrocystin-L</fullName>
    </submittedName>
</protein>
<evidence type="ECO:0000313" key="4">
    <source>
        <dbReference type="Proteomes" id="UP000683360"/>
    </source>
</evidence>
<evidence type="ECO:0000256" key="1">
    <source>
        <dbReference type="ARBA" id="ARBA00022729"/>
    </source>
</evidence>
<reference evidence="3" key="1">
    <citation type="submission" date="2021-03" db="EMBL/GenBank/DDBJ databases">
        <authorList>
            <person name="Bekaert M."/>
        </authorList>
    </citation>
    <scope>NUCLEOTIDE SEQUENCE</scope>
</reference>
<evidence type="ECO:0000259" key="2">
    <source>
        <dbReference type="Pfam" id="PF24606"/>
    </source>
</evidence>
<dbReference type="InterPro" id="IPR011050">
    <property type="entry name" value="Pectin_lyase_fold/virulence"/>
</dbReference>
<name>A0A8S3RUF6_MYTED</name>
<gene>
    <name evidence="3" type="ORF">MEDL_22683</name>
</gene>
<feature type="domain" description="CEMIP beta-helix" evidence="2">
    <location>
        <begin position="66"/>
        <end position="144"/>
    </location>
</feature>
<dbReference type="EMBL" id="CAJPWZ010001111">
    <property type="protein sequence ID" value="CAG2208466.1"/>
    <property type="molecule type" value="Genomic_DNA"/>
</dbReference>
<organism evidence="3 4">
    <name type="scientific">Mytilus edulis</name>
    <name type="common">Blue mussel</name>
    <dbReference type="NCBI Taxonomy" id="6550"/>
    <lineage>
        <taxon>Eukaryota</taxon>
        <taxon>Metazoa</taxon>
        <taxon>Spiralia</taxon>
        <taxon>Lophotrochozoa</taxon>
        <taxon>Mollusca</taxon>
        <taxon>Bivalvia</taxon>
        <taxon>Autobranchia</taxon>
        <taxon>Pteriomorphia</taxon>
        <taxon>Mytilida</taxon>
        <taxon>Mytiloidea</taxon>
        <taxon>Mytilidae</taxon>
        <taxon>Mytilinae</taxon>
        <taxon>Mytilus</taxon>
    </lineage>
</organism>
<dbReference type="Pfam" id="PF24606">
    <property type="entry name" value="CEMIP_beta-hel"/>
    <property type="match status" value="1"/>
</dbReference>
<dbReference type="PANTHER" id="PTHR46769">
    <property type="entry name" value="POLYCYSTIC KIDNEY AND HEPATIC DISEASE 1 (AUTOSOMAL RECESSIVE)-LIKE 1"/>
    <property type="match status" value="1"/>
</dbReference>
<dbReference type="SUPFAM" id="SSF51126">
    <property type="entry name" value="Pectin lyase-like"/>
    <property type="match status" value="1"/>
</dbReference>
<evidence type="ECO:0000313" key="3">
    <source>
        <dbReference type="EMBL" id="CAG2208466.1"/>
    </source>
</evidence>
<keyword evidence="1" id="KW-0732">Signal</keyword>
<accession>A0A8S3RUF6</accession>
<sequence>MLLYISVASESFANGQSYSIGAEVGLLTGRNIRIIGEDYADIEKESFGARVIVGVTADATRTFTGYARISNVEFYRGGQEGFTAPHDPRHAVSFMDIGTLNDIKPCYVKKCSFHHVYGTAIGVYGVHGLELQDNVIYRTVGPGIETRSSDTRIRRNLMALSLFRGSYNGRYESFNFDYKGMIEAIGASELVIQGNAISSFERAGLHSLGEDCSSTTEPWTDNSIHTGLIGTAVFPSDMDDPNFDTAHSCVQLVNFTVWKCWDFGLYHNSIFDVVVKKNTVLENGVGIFPFVYGASAVDHIFVDNYMKIENNLIVGQTAAFDCATDVIDYNDANYKISGKFGRAWRVNGKGKVGLSTPNFSQASNAAIIKPFYNQMAYQSLGGRMEVIDTTFANFKSTCGQDTAVASNPMMEDAILPMLMSRSHMYNVDNKLYLIRPNVHKANPADCVDMSCDGHRKALIKDSDGSFLGAAGDALSQAEYQWDGDARYGLGDYRIPKPMLTYPDGTKADVDVLAKYKGIIRDDTCQYKSESQAYFCTGYNYEQIVIENMDADTESRRLSPVGVLGWNDNGDGFMDLINGPQDHGWCSGYTCQKRLSTFTSVMATGRNYSV</sequence>
<comment type="caution">
    <text evidence="3">The sequence shown here is derived from an EMBL/GenBank/DDBJ whole genome shotgun (WGS) entry which is preliminary data.</text>
</comment>
<dbReference type="InterPro" id="IPR012334">
    <property type="entry name" value="Pectin_lyas_fold"/>
</dbReference>
<dbReference type="OrthoDB" id="120976at2759"/>
<dbReference type="Proteomes" id="UP000683360">
    <property type="component" value="Unassembled WGS sequence"/>
</dbReference>
<dbReference type="InterPro" id="IPR055401">
    <property type="entry name" value="CEMIP_beta-hel_dom"/>
</dbReference>
<dbReference type="InterPro" id="IPR052387">
    <property type="entry name" value="Fibrocystin"/>
</dbReference>
<keyword evidence="4" id="KW-1185">Reference proteome</keyword>
<dbReference type="Gene3D" id="2.160.20.10">
    <property type="entry name" value="Single-stranded right-handed beta-helix, Pectin lyase-like"/>
    <property type="match status" value="1"/>
</dbReference>
<dbReference type="PANTHER" id="PTHR46769:SF2">
    <property type="entry name" value="FIBROCYSTIN-L ISOFORM 2 PRECURSOR-RELATED"/>
    <property type="match status" value="1"/>
</dbReference>
<dbReference type="AlphaFoldDB" id="A0A8S3RUF6"/>